<dbReference type="SUPFAM" id="SSF46689">
    <property type="entry name" value="Homeodomain-like"/>
    <property type="match status" value="1"/>
</dbReference>
<accession>E9JFY2</accession>
<keyword evidence="6" id="KW-0472">Membrane</keyword>
<dbReference type="SUPFAM" id="SSF48498">
    <property type="entry name" value="Tetracyclin repressor-like, C-terminal domain"/>
    <property type="match status" value="1"/>
</dbReference>
<evidence type="ECO:0000256" key="6">
    <source>
        <dbReference type="SAM" id="Phobius"/>
    </source>
</evidence>
<dbReference type="Pfam" id="PF00440">
    <property type="entry name" value="TetR_N"/>
    <property type="match status" value="1"/>
</dbReference>
<dbReference type="Gene3D" id="1.10.10.60">
    <property type="entry name" value="Homeodomain-like"/>
    <property type="match status" value="1"/>
</dbReference>
<evidence type="ECO:0000256" key="1">
    <source>
        <dbReference type="ARBA" id="ARBA00023015"/>
    </source>
</evidence>
<evidence type="ECO:0000256" key="4">
    <source>
        <dbReference type="PROSITE-ProRule" id="PRU00335"/>
    </source>
</evidence>
<dbReference type="PROSITE" id="PS50977">
    <property type="entry name" value="HTH_TETR_2"/>
    <property type="match status" value="1"/>
</dbReference>
<sequence length="287" mass="31915">MRQFLRSSVWIFLTWLFAAKMTCISAALCCYWFVASSDAAMEFGEKSLSRAKTPSATKASQGSSSEWYNANVSTSPHDEDVDSATQISRAAKGTQAAGQQQERIQKIAADLFATRGYRAVGVAEIGDAVGLGRGALYYHISSKEELLFSIVVRYIEELVLSGKSAMETEPDPRKRIFLLSRLLMQCIFTNLPEMTVCFREADCLTGQRHRIVSDLHKAYQDLWSETLKEGEKKGLFRPLPNVAIKGILGMYFYSFLWLKPGGKQASNDIADVFAKMTLSIAEDKTAV</sequence>
<evidence type="ECO:0000256" key="2">
    <source>
        <dbReference type="ARBA" id="ARBA00023125"/>
    </source>
</evidence>
<keyword evidence="1" id="KW-0805">Transcription regulation</keyword>
<dbReference type="Gene3D" id="1.10.357.10">
    <property type="entry name" value="Tetracycline Repressor, domain 2"/>
    <property type="match status" value="1"/>
</dbReference>
<gene>
    <name evidence="8" type="primary">tetR/acrR</name>
</gene>
<keyword evidence="6" id="KW-0812">Transmembrane</keyword>
<dbReference type="InterPro" id="IPR041490">
    <property type="entry name" value="KstR2_TetR_C"/>
</dbReference>
<name>E9JFY2_HYPSL</name>
<dbReference type="InterPro" id="IPR050109">
    <property type="entry name" value="HTH-type_TetR-like_transc_reg"/>
</dbReference>
<keyword evidence="2 4" id="KW-0238">DNA-binding</keyword>
<dbReference type="GO" id="GO:0000976">
    <property type="term" value="F:transcription cis-regulatory region binding"/>
    <property type="evidence" value="ECO:0007669"/>
    <property type="project" value="TreeGrafter"/>
</dbReference>
<dbReference type="PANTHER" id="PTHR30055">
    <property type="entry name" value="HTH-TYPE TRANSCRIPTIONAL REGULATOR RUTR"/>
    <property type="match status" value="1"/>
</dbReference>
<feature type="DNA-binding region" description="H-T-H motif" evidence="4">
    <location>
        <begin position="121"/>
        <end position="140"/>
    </location>
</feature>
<reference evidence="8" key="1">
    <citation type="journal article" date="2011" name="J. Bacteriol.">
        <title>Purification and characterization of dimethylsulfide monooxygenase from Hyphomicrobium sulfonivorans.</title>
        <authorList>
            <person name="Boden R."/>
            <person name="Borodina E."/>
            <person name="Wood A.P."/>
            <person name="Kelly D.P."/>
            <person name="Murrell J.C."/>
            <person name="Schafer H."/>
        </authorList>
    </citation>
    <scope>NUCLEOTIDE SEQUENCE</scope>
    <source>
        <strain evidence="8">S1</strain>
    </source>
</reference>
<dbReference type="PRINTS" id="PR00455">
    <property type="entry name" value="HTHTETR"/>
</dbReference>
<evidence type="ECO:0000259" key="7">
    <source>
        <dbReference type="PROSITE" id="PS50977"/>
    </source>
</evidence>
<dbReference type="AlphaFoldDB" id="E9JFY2"/>
<feature type="domain" description="HTH tetR-type" evidence="7">
    <location>
        <begin position="98"/>
        <end position="158"/>
    </location>
</feature>
<feature type="transmembrane region" description="Helical" evidence="6">
    <location>
        <begin position="12"/>
        <end position="34"/>
    </location>
</feature>
<organism evidence="8">
    <name type="scientific">Hyphomicrobium sulfonivorans</name>
    <dbReference type="NCBI Taxonomy" id="121290"/>
    <lineage>
        <taxon>Bacteria</taxon>
        <taxon>Pseudomonadati</taxon>
        <taxon>Pseudomonadota</taxon>
        <taxon>Alphaproteobacteria</taxon>
        <taxon>Hyphomicrobiales</taxon>
        <taxon>Hyphomicrobiaceae</taxon>
        <taxon>Hyphomicrobium</taxon>
    </lineage>
</organism>
<dbReference type="EMBL" id="GQ980036">
    <property type="protein sequence ID" value="ADU77281.1"/>
    <property type="molecule type" value="Genomic_DNA"/>
</dbReference>
<evidence type="ECO:0000256" key="5">
    <source>
        <dbReference type="SAM" id="MobiDB-lite"/>
    </source>
</evidence>
<evidence type="ECO:0000256" key="3">
    <source>
        <dbReference type="ARBA" id="ARBA00023163"/>
    </source>
</evidence>
<dbReference type="GO" id="GO:0003700">
    <property type="term" value="F:DNA-binding transcription factor activity"/>
    <property type="evidence" value="ECO:0007669"/>
    <property type="project" value="TreeGrafter"/>
</dbReference>
<feature type="region of interest" description="Disordered" evidence="5">
    <location>
        <begin position="54"/>
        <end position="97"/>
    </location>
</feature>
<dbReference type="InterPro" id="IPR009057">
    <property type="entry name" value="Homeodomain-like_sf"/>
</dbReference>
<dbReference type="InterPro" id="IPR001647">
    <property type="entry name" value="HTH_TetR"/>
</dbReference>
<evidence type="ECO:0000313" key="8">
    <source>
        <dbReference type="EMBL" id="ADU77281.1"/>
    </source>
</evidence>
<proteinExistence type="predicted"/>
<dbReference type="PANTHER" id="PTHR30055:SF234">
    <property type="entry name" value="HTH-TYPE TRANSCRIPTIONAL REGULATOR BETI"/>
    <property type="match status" value="1"/>
</dbReference>
<keyword evidence="6" id="KW-1133">Transmembrane helix</keyword>
<feature type="compositionally biased region" description="Polar residues" evidence="5">
    <location>
        <begin position="54"/>
        <end position="75"/>
    </location>
</feature>
<protein>
    <submittedName>
        <fullName evidence="8">Putative TetR/AcrR superfamily transcriptional regulator</fullName>
    </submittedName>
</protein>
<dbReference type="Pfam" id="PF17932">
    <property type="entry name" value="TetR_C_24"/>
    <property type="match status" value="1"/>
</dbReference>
<keyword evidence="3" id="KW-0804">Transcription</keyword>
<dbReference type="InterPro" id="IPR036271">
    <property type="entry name" value="Tet_transcr_reg_TetR-rel_C_sf"/>
</dbReference>